<proteinExistence type="predicted"/>
<dbReference type="KEGG" id="cbau:H1R16_04780"/>
<accession>A0A7D7LNH6</accession>
<evidence type="ECO:0000313" key="2">
    <source>
        <dbReference type="EMBL" id="QMS99324.1"/>
    </source>
</evidence>
<reference evidence="1" key="4">
    <citation type="submission" date="2020-07" db="EMBL/GenBank/DDBJ databases">
        <authorList>
            <person name="Yang C."/>
        </authorList>
    </citation>
    <scope>NUCLEOTIDE SEQUENCE</scope>
    <source>
        <strain evidence="1">Cx-624</strain>
    </source>
</reference>
<evidence type="ECO:0000313" key="3">
    <source>
        <dbReference type="Proteomes" id="UP000515349"/>
    </source>
</evidence>
<dbReference type="EMBL" id="CP059472">
    <property type="protein sequence ID" value="QMS99324.1"/>
    <property type="molecule type" value="Genomic_DNA"/>
</dbReference>
<dbReference type="EMBL" id="JACEUX010000003">
    <property type="protein sequence ID" value="MBA5247573.1"/>
    <property type="molecule type" value="Genomic_DNA"/>
</dbReference>
<reference evidence="2" key="1">
    <citation type="submission" date="2020-07" db="EMBL/GenBank/DDBJ databases">
        <title>Chryseobacterium sp. CX-624.</title>
        <authorList>
            <person name="Yang C."/>
        </authorList>
    </citation>
    <scope>NUCLEOTIDE SEQUENCE</scope>
    <source>
        <strain evidence="2">CX-624</strain>
    </source>
</reference>
<evidence type="ECO:0000313" key="4">
    <source>
        <dbReference type="Proteomes" id="UP000539710"/>
    </source>
</evidence>
<dbReference type="AlphaFoldDB" id="A0A7D7LNH6"/>
<evidence type="ECO:0008006" key="5">
    <source>
        <dbReference type="Google" id="ProtNLM"/>
    </source>
</evidence>
<reference evidence="3" key="2">
    <citation type="submission" date="2020-07" db="EMBL/GenBank/DDBJ databases">
        <title>Chryseobacterium sp.cx-624.</title>
        <authorList>
            <person name="Yang C."/>
        </authorList>
    </citation>
    <scope>NUCLEOTIDE SEQUENCE [LARGE SCALE GENOMIC DNA]</scope>
    <source>
        <strain evidence="3">cx-624</strain>
    </source>
</reference>
<gene>
    <name evidence="2" type="ORF">H1R16_04780</name>
    <name evidence="1" type="ORF">H2507_10370</name>
</gene>
<protein>
    <recommendedName>
        <fullName evidence="5">Lipoprotein</fullName>
    </recommendedName>
</protein>
<name>A0A7D7LNH6_9FLAO</name>
<dbReference type="Proteomes" id="UP000539710">
    <property type="component" value="Unassembled WGS sequence"/>
</dbReference>
<dbReference type="RefSeq" id="WP_181887668.1">
    <property type="nucleotide sequence ID" value="NZ_CP059472.1"/>
</dbReference>
<keyword evidence="4" id="KW-1185">Reference proteome</keyword>
<sequence>MKKALVILTAILTAAACSSKKPVTDVNTLPKDVALKPVREAETEDEVLLQERENIRVMRASIDSLRDSHTCSGTGDWRISPLGSKPCGGPAAYIAYNKEVESEILPRIQEFTRRQAAYNSRRNLFSDCKVEPQPTGIKCESGKPVLIFSDDSQSLNAD</sequence>
<evidence type="ECO:0000313" key="1">
    <source>
        <dbReference type="EMBL" id="MBA5247573.1"/>
    </source>
</evidence>
<reference evidence="4" key="3">
    <citation type="submission" date="2020-07" db="EMBL/GenBank/DDBJ databases">
        <title>Flavobacterium sp. xlx-214.</title>
        <authorList>
            <person name="Yang C."/>
        </authorList>
    </citation>
    <scope>NUCLEOTIDE SEQUENCE [LARGE SCALE GENOMIC DNA]</scope>
    <source>
        <strain evidence="4">CX-624</strain>
    </source>
</reference>
<dbReference type="Proteomes" id="UP000515349">
    <property type="component" value="Chromosome"/>
</dbReference>
<organism evidence="2 3">
    <name type="scientific">Marnyiella aurantia</name>
    <dbReference type="NCBI Taxonomy" id="2758037"/>
    <lineage>
        <taxon>Bacteria</taxon>
        <taxon>Pseudomonadati</taxon>
        <taxon>Bacteroidota</taxon>
        <taxon>Flavobacteriia</taxon>
        <taxon>Flavobacteriales</taxon>
        <taxon>Weeksellaceae</taxon>
        <taxon>Marnyiella</taxon>
    </lineage>
</organism>
<dbReference type="PROSITE" id="PS51257">
    <property type="entry name" value="PROKAR_LIPOPROTEIN"/>
    <property type="match status" value="1"/>
</dbReference>